<evidence type="ECO:0000313" key="15">
    <source>
        <dbReference type="EMBL" id="TMJ09179.1"/>
    </source>
</evidence>
<sequence>MRRGAGRARLLAEQTVYFIAEALASFRRNGLMTVAAVTTIVVALLVVGGAVVLGLNLSHLAETLESEVAVVAFLHDGLTSAEITRAQRAVAALPGVASVRFVSRGEALLRLRHRLGDAGAFDDLETSNPLPDSLEIRLGDPLRTKALAATAADVPGVEEVTYGAQVTDRLLALTRGVRVLAALVTVFLTGVALIVVVNTIRLTVIARRREIEIMQLVGATRWFIQWPLLLEGILEGTAAAAMATALLTGLYTLSAAAVRSALPFLPLVPAADALRVAAAGLCAAGILVGATGSVIAVRRFATP</sequence>
<dbReference type="Gene3D" id="3.30.70.3040">
    <property type="match status" value="1"/>
</dbReference>
<evidence type="ECO:0000313" key="16">
    <source>
        <dbReference type="Proteomes" id="UP000315217"/>
    </source>
</evidence>
<accession>A0A537LL71</accession>
<dbReference type="Pfam" id="PF02687">
    <property type="entry name" value="FtsX"/>
    <property type="match status" value="1"/>
</dbReference>
<reference evidence="16 17" key="1">
    <citation type="journal article" date="2019" name="Nat. Microbiol.">
        <title>Mediterranean grassland soil C-N compound turnover is dependent on rainfall and depth, and is mediated by genomically divergent microorganisms.</title>
        <authorList>
            <person name="Diamond S."/>
            <person name="Andeer P.F."/>
            <person name="Li Z."/>
            <person name="Crits-Christoph A."/>
            <person name="Burstein D."/>
            <person name="Anantharaman K."/>
            <person name="Lane K.R."/>
            <person name="Thomas B.C."/>
            <person name="Pan C."/>
            <person name="Northen T.R."/>
            <person name="Banfield J.F."/>
        </authorList>
    </citation>
    <scope>NUCLEOTIDE SEQUENCE [LARGE SCALE GENOMIC DNA]</scope>
    <source>
        <strain evidence="15">NP_1</strain>
        <strain evidence="14">NP_2</strain>
    </source>
</reference>
<protein>
    <recommendedName>
        <fullName evidence="3 10">Cell division protein FtsX</fullName>
    </recommendedName>
</protein>
<comment type="similarity">
    <text evidence="2 10">Belongs to the ABC-4 integral membrane protein family. FtsX subfamily.</text>
</comment>
<proteinExistence type="inferred from homology"/>
<keyword evidence="8 10" id="KW-0472">Membrane</keyword>
<evidence type="ECO:0000313" key="17">
    <source>
        <dbReference type="Proteomes" id="UP000318661"/>
    </source>
</evidence>
<dbReference type="PANTHER" id="PTHR47755:SF1">
    <property type="entry name" value="CELL DIVISION PROTEIN FTSX"/>
    <property type="match status" value="1"/>
</dbReference>
<gene>
    <name evidence="15" type="ORF">E6G98_10370</name>
    <name evidence="14" type="ORF">E6G99_03925</name>
</gene>
<dbReference type="InterPro" id="IPR040690">
    <property type="entry name" value="FtsX_ECD"/>
</dbReference>
<dbReference type="GO" id="GO:0005886">
    <property type="term" value="C:plasma membrane"/>
    <property type="evidence" value="ECO:0007669"/>
    <property type="project" value="UniProtKB-SubCell"/>
</dbReference>
<feature type="domain" description="FtsX extracellular" evidence="13">
    <location>
        <begin position="68"/>
        <end position="160"/>
    </location>
</feature>
<dbReference type="InterPro" id="IPR058204">
    <property type="entry name" value="FtsX_firmicutes-type"/>
</dbReference>
<dbReference type="Proteomes" id="UP000318661">
    <property type="component" value="Unassembled WGS sequence"/>
</dbReference>
<evidence type="ECO:0000256" key="3">
    <source>
        <dbReference type="ARBA" id="ARBA00021907"/>
    </source>
</evidence>
<dbReference type="PANTHER" id="PTHR47755">
    <property type="entry name" value="CELL DIVISION PROTEIN FTSX"/>
    <property type="match status" value="1"/>
</dbReference>
<keyword evidence="9 10" id="KW-0131">Cell cycle</keyword>
<evidence type="ECO:0000259" key="12">
    <source>
        <dbReference type="Pfam" id="PF02687"/>
    </source>
</evidence>
<dbReference type="GO" id="GO:0051301">
    <property type="term" value="P:cell division"/>
    <property type="evidence" value="ECO:0007669"/>
    <property type="project" value="UniProtKB-KW"/>
</dbReference>
<dbReference type="EMBL" id="VBAI01000166">
    <property type="protein sequence ID" value="TMJ09179.1"/>
    <property type="molecule type" value="Genomic_DNA"/>
</dbReference>
<evidence type="ECO:0000259" key="13">
    <source>
        <dbReference type="Pfam" id="PF18075"/>
    </source>
</evidence>
<dbReference type="EMBL" id="VBAJ01000083">
    <property type="protein sequence ID" value="TMJ08753.1"/>
    <property type="molecule type" value="Genomic_DNA"/>
</dbReference>
<evidence type="ECO:0000256" key="5">
    <source>
        <dbReference type="ARBA" id="ARBA00022618"/>
    </source>
</evidence>
<name>A0A537LL71_9BACT</name>
<feature type="transmembrane region" description="Helical" evidence="11">
    <location>
        <begin position="31"/>
        <end position="55"/>
    </location>
</feature>
<dbReference type="NCBIfam" id="NF038347">
    <property type="entry name" value="FtsX_Gpos"/>
    <property type="match status" value="1"/>
</dbReference>
<evidence type="ECO:0000256" key="2">
    <source>
        <dbReference type="ARBA" id="ARBA00007379"/>
    </source>
</evidence>
<dbReference type="InterPro" id="IPR003838">
    <property type="entry name" value="ABC3_permease_C"/>
</dbReference>
<keyword evidence="7 11" id="KW-1133">Transmembrane helix</keyword>
<evidence type="ECO:0000256" key="11">
    <source>
        <dbReference type="SAM" id="Phobius"/>
    </source>
</evidence>
<feature type="transmembrane region" description="Helical" evidence="11">
    <location>
        <begin position="179"/>
        <end position="205"/>
    </location>
</feature>
<dbReference type="Proteomes" id="UP000315217">
    <property type="component" value="Unassembled WGS sequence"/>
</dbReference>
<evidence type="ECO:0000256" key="1">
    <source>
        <dbReference type="ARBA" id="ARBA00004651"/>
    </source>
</evidence>
<keyword evidence="5 10" id="KW-0132">Cell division</keyword>
<feature type="transmembrane region" description="Helical" evidence="11">
    <location>
        <begin position="273"/>
        <end position="297"/>
    </location>
</feature>
<evidence type="ECO:0000313" key="14">
    <source>
        <dbReference type="EMBL" id="TMJ08753.1"/>
    </source>
</evidence>
<evidence type="ECO:0000256" key="9">
    <source>
        <dbReference type="ARBA" id="ARBA00023306"/>
    </source>
</evidence>
<keyword evidence="4 10" id="KW-1003">Cell membrane</keyword>
<keyword evidence="6 11" id="KW-0812">Transmembrane</keyword>
<evidence type="ECO:0000256" key="6">
    <source>
        <dbReference type="ARBA" id="ARBA00022692"/>
    </source>
</evidence>
<comment type="subcellular location">
    <subcellularLocation>
        <location evidence="1">Cell membrane</location>
        <topology evidence="1">Multi-pass membrane protein</topology>
    </subcellularLocation>
</comment>
<feature type="domain" description="ABC3 transporter permease C-terminal" evidence="12">
    <location>
        <begin position="183"/>
        <end position="291"/>
    </location>
</feature>
<evidence type="ECO:0000256" key="4">
    <source>
        <dbReference type="ARBA" id="ARBA00022475"/>
    </source>
</evidence>
<evidence type="ECO:0000256" key="8">
    <source>
        <dbReference type="ARBA" id="ARBA00023136"/>
    </source>
</evidence>
<feature type="transmembrane region" description="Helical" evidence="11">
    <location>
        <begin position="226"/>
        <end position="253"/>
    </location>
</feature>
<dbReference type="InterPro" id="IPR004513">
    <property type="entry name" value="FtsX"/>
</dbReference>
<organism evidence="14 17">
    <name type="scientific">Candidatus Segetimicrobium genomatis</name>
    <dbReference type="NCBI Taxonomy" id="2569760"/>
    <lineage>
        <taxon>Bacteria</taxon>
        <taxon>Bacillati</taxon>
        <taxon>Candidatus Sysuimicrobiota</taxon>
        <taxon>Candidatus Sysuimicrobiia</taxon>
        <taxon>Candidatus Sysuimicrobiales</taxon>
        <taxon>Candidatus Segetimicrobiaceae</taxon>
        <taxon>Candidatus Segetimicrobium</taxon>
    </lineage>
</organism>
<evidence type="ECO:0000256" key="7">
    <source>
        <dbReference type="ARBA" id="ARBA00022989"/>
    </source>
</evidence>
<dbReference type="AlphaFoldDB" id="A0A537LL71"/>
<evidence type="ECO:0000256" key="10">
    <source>
        <dbReference type="PIRNR" id="PIRNR003097"/>
    </source>
</evidence>
<comment type="caution">
    <text evidence="14">The sequence shown here is derived from an EMBL/GenBank/DDBJ whole genome shotgun (WGS) entry which is preliminary data.</text>
</comment>
<dbReference type="PIRSF" id="PIRSF003097">
    <property type="entry name" value="FtsX"/>
    <property type="match status" value="1"/>
</dbReference>
<dbReference type="Pfam" id="PF18075">
    <property type="entry name" value="FtsX_ECD"/>
    <property type="match status" value="1"/>
</dbReference>